<dbReference type="EMBL" id="CAVMJV010000109">
    <property type="protein sequence ID" value="CAK5101065.1"/>
    <property type="molecule type" value="Genomic_DNA"/>
</dbReference>
<organism evidence="1 2">
    <name type="scientific">Meloidogyne enterolobii</name>
    <name type="common">Root-knot nematode worm</name>
    <name type="synonym">Meloidogyne mayaguensis</name>
    <dbReference type="NCBI Taxonomy" id="390850"/>
    <lineage>
        <taxon>Eukaryota</taxon>
        <taxon>Metazoa</taxon>
        <taxon>Ecdysozoa</taxon>
        <taxon>Nematoda</taxon>
        <taxon>Chromadorea</taxon>
        <taxon>Rhabditida</taxon>
        <taxon>Tylenchina</taxon>
        <taxon>Tylenchomorpha</taxon>
        <taxon>Tylenchoidea</taxon>
        <taxon>Meloidogynidae</taxon>
        <taxon>Meloidogyninae</taxon>
        <taxon>Meloidogyne</taxon>
    </lineage>
</organism>
<comment type="caution">
    <text evidence="1">The sequence shown here is derived from an EMBL/GenBank/DDBJ whole genome shotgun (WGS) entry which is preliminary data.</text>
</comment>
<evidence type="ECO:0000313" key="2">
    <source>
        <dbReference type="Proteomes" id="UP001497535"/>
    </source>
</evidence>
<dbReference type="Proteomes" id="UP001497535">
    <property type="component" value="Unassembled WGS sequence"/>
</dbReference>
<sequence length="80" mass="9528">MQHTRLFRCTNEKGYFSVSEKTVDFCQEDLENDDVMIVDDGNFVYIWLGTGINILFNFFLIFFWFLGHNLVFLVRVVSDF</sequence>
<keyword evidence="2" id="KW-1185">Reference proteome</keyword>
<accession>A0ACB1AR59</accession>
<protein>
    <submittedName>
        <fullName evidence="1">Uncharacterized protein</fullName>
    </submittedName>
</protein>
<proteinExistence type="predicted"/>
<gene>
    <name evidence="1" type="ORF">MENTE1834_LOCUS42205</name>
</gene>
<evidence type="ECO:0000313" key="1">
    <source>
        <dbReference type="EMBL" id="CAK5101065.1"/>
    </source>
</evidence>
<name>A0ACB1AR59_MELEN</name>
<reference evidence="1" key="1">
    <citation type="submission" date="2023-11" db="EMBL/GenBank/DDBJ databases">
        <authorList>
            <person name="Poullet M."/>
        </authorList>
    </citation>
    <scope>NUCLEOTIDE SEQUENCE</scope>
    <source>
        <strain evidence="1">E1834</strain>
    </source>
</reference>